<accession>A0A813MHB6</accession>
<organism evidence="1 2">
    <name type="scientific">Adineta steineri</name>
    <dbReference type="NCBI Taxonomy" id="433720"/>
    <lineage>
        <taxon>Eukaryota</taxon>
        <taxon>Metazoa</taxon>
        <taxon>Spiralia</taxon>
        <taxon>Gnathifera</taxon>
        <taxon>Rotifera</taxon>
        <taxon>Eurotatoria</taxon>
        <taxon>Bdelloidea</taxon>
        <taxon>Adinetida</taxon>
        <taxon>Adinetidae</taxon>
        <taxon>Adineta</taxon>
    </lineage>
</organism>
<dbReference type="EMBL" id="CAJNOE010000010">
    <property type="protein sequence ID" value="CAF0723480.1"/>
    <property type="molecule type" value="Genomic_DNA"/>
</dbReference>
<evidence type="ECO:0000313" key="1">
    <source>
        <dbReference type="EMBL" id="CAF0723480.1"/>
    </source>
</evidence>
<sequence>MTQPNKPNVRFEVRKTADSQNILARNITGPLQQQSSMVWKKHGLLFNPSVTSVTLSMISHVKGGKGNSIAIDDIQLRVCSTTYSGVCPTG</sequence>
<proteinExistence type="predicted"/>
<protein>
    <submittedName>
        <fullName evidence="1">Uncharacterized protein</fullName>
    </submittedName>
</protein>
<gene>
    <name evidence="1" type="ORF">IZO911_LOCUS2166</name>
</gene>
<comment type="caution">
    <text evidence="1">The sequence shown here is derived from an EMBL/GenBank/DDBJ whole genome shotgun (WGS) entry which is preliminary data.</text>
</comment>
<dbReference type="Proteomes" id="UP000663860">
    <property type="component" value="Unassembled WGS sequence"/>
</dbReference>
<reference evidence="1" key="1">
    <citation type="submission" date="2021-02" db="EMBL/GenBank/DDBJ databases">
        <authorList>
            <person name="Nowell W R."/>
        </authorList>
    </citation>
    <scope>NUCLEOTIDE SEQUENCE</scope>
</reference>
<evidence type="ECO:0000313" key="2">
    <source>
        <dbReference type="Proteomes" id="UP000663860"/>
    </source>
</evidence>
<name>A0A813MHB6_9BILA</name>
<dbReference type="AlphaFoldDB" id="A0A813MHB6"/>